<reference evidence="2 3" key="1">
    <citation type="submission" date="2020-05" db="EMBL/GenBank/DDBJ databases">
        <title>Identification and distribution of gene clusters putatively required for synthesis of sphingolipid metabolism inhibitors in phylogenetically diverse species of the filamentous fungus Fusarium.</title>
        <authorList>
            <person name="Kim H.-S."/>
            <person name="Busman M."/>
            <person name="Brown D.W."/>
            <person name="Divon H."/>
            <person name="Uhlig S."/>
            <person name="Proctor R.H."/>
        </authorList>
    </citation>
    <scope>NUCLEOTIDE SEQUENCE [LARGE SCALE GENOMIC DNA]</scope>
    <source>
        <strain evidence="2 3">NRRL 13617</strain>
    </source>
</reference>
<feature type="region of interest" description="Disordered" evidence="1">
    <location>
        <begin position="411"/>
        <end position="446"/>
    </location>
</feature>
<organism evidence="2 3">
    <name type="scientific">Fusarium phyllophilum</name>
    <dbReference type="NCBI Taxonomy" id="47803"/>
    <lineage>
        <taxon>Eukaryota</taxon>
        <taxon>Fungi</taxon>
        <taxon>Dikarya</taxon>
        <taxon>Ascomycota</taxon>
        <taxon>Pezizomycotina</taxon>
        <taxon>Sordariomycetes</taxon>
        <taxon>Hypocreomycetidae</taxon>
        <taxon>Hypocreales</taxon>
        <taxon>Nectriaceae</taxon>
        <taxon>Fusarium</taxon>
        <taxon>Fusarium fujikuroi species complex</taxon>
    </lineage>
</organism>
<evidence type="ECO:0000313" key="3">
    <source>
        <dbReference type="Proteomes" id="UP000582016"/>
    </source>
</evidence>
<gene>
    <name evidence="2" type="ORF">FPHYL_5582</name>
</gene>
<accession>A0A8H5NFB3</accession>
<feature type="compositionally biased region" description="Basic and acidic residues" evidence="1">
    <location>
        <begin position="54"/>
        <end position="65"/>
    </location>
</feature>
<comment type="caution">
    <text evidence="2">The sequence shown here is derived from an EMBL/GenBank/DDBJ whole genome shotgun (WGS) entry which is preliminary data.</text>
</comment>
<evidence type="ECO:0000313" key="2">
    <source>
        <dbReference type="EMBL" id="KAF5562598.1"/>
    </source>
</evidence>
<feature type="region of interest" description="Disordered" evidence="1">
    <location>
        <begin position="1"/>
        <end position="85"/>
    </location>
</feature>
<name>A0A8H5NFB3_9HYPO</name>
<dbReference type="AlphaFoldDB" id="A0A8H5NFB3"/>
<feature type="compositionally biased region" description="Basic and acidic residues" evidence="1">
    <location>
        <begin position="420"/>
        <end position="446"/>
    </location>
</feature>
<evidence type="ECO:0000256" key="1">
    <source>
        <dbReference type="SAM" id="MobiDB-lite"/>
    </source>
</evidence>
<dbReference type="EMBL" id="JAAOAQ010000184">
    <property type="protein sequence ID" value="KAF5562598.1"/>
    <property type="molecule type" value="Genomic_DNA"/>
</dbReference>
<proteinExistence type="predicted"/>
<dbReference type="OrthoDB" id="5130600at2759"/>
<sequence length="446" mass="51230">MAGPRRSKRLESCSKPDQEKVAKIARVSNDQEEVVPGQNTKMGESAMEGPSDSGVDRTSAKDVSPKDASPNRASEEAPEKELRGEEWLNAAMQQSDLALAENSKWMGEGLVKFRQAIQRDVGFGYRQGDLFEEWESLVSDIGHFTDGAGYKDLPWVRLDEAVQQRFIGYSPCAQQLFETPLVRQFMFERWIWEIIDKNFFTGKSRDIEWTSPYWEAQAAMERFLREKNFRYDDEDLRFQYPNWRFTTINFYYSLKLRNDRVGKFVRETRIEPRCVVKILKKALGQYFPENPNAFLERTISILADLIAEYELILDCGRHDIQLVFHDPNTNKACGFPFSARAEGFDTQVVMRPVGTHGEAENNGLPIELVVSPMLVFYGAKDGWDYHVPTVAFPMQVCIGYVDGLNQDEVIETEDEEGEGEEVKIIKDKEGGTKDEDEKKIEDEDEE</sequence>
<dbReference type="Proteomes" id="UP000582016">
    <property type="component" value="Unassembled WGS sequence"/>
</dbReference>
<feature type="compositionally biased region" description="Basic and acidic residues" evidence="1">
    <location>
        <begin position="9"/>
        <end position="22"/>
    </location>
</feature>
<keyword evidence="3" id="KW-1185">Reference proteome</keyword>
<protein>
    <submittedName>
        <fullName evidence="2">Uncharacterized protein</fullName>
    </submittedName>
</protein>
<feature type="compositionally biased region" description="Basic and acidic residues" evidence="1">
    <location>
        <begin position="73"/>
        <end position="85"/>
    </location>
</feature>